<dbReference type="Proteomes" id="UP000564677">
    <property type="component" value="Unassembled WGS sequence"/>
</dbReference>
<name>A0A7X5UY03_9SPHN</name>
<organism evidence="1 2">
    <name type="scientific">Sphingomonas leidyi</name>
    <dbReference type="NCBI Taxonomy" id="68569"/>
    <lineage>
        <taxon>Bacteria</taxon>
        <taxon>Pseudomonadati</taxon>
        <taxon>Pseudomonadota</taxon>
        <taxon>Alphaproteobacteria</taxon>
        <taxon>Sphingomonadales</taxon>
        <taxon>Sphingomonadaceae</taxon>
        <taxon>Sphingomonas</taxon>
    </lineage>
</organism>
<keyword evidence="2" id="KW-1185">Reference proteome</keyword>
<accession>A0A7X5UY03</accession>
<protein>
    <submittedName>
        <fullName evidence="1">Uncharacterized protein</fullName>
    </submittedName>
</protein>
<comment type="caution">
    <text evidence="1">The sequence shown here is derived from an EMBL/GenBank/DDBJ whole genome shotgun (WGS) entry which is preliminary data.</text>
</comment>
<sequence length="54" mass="5790">MLAAAATALVAPTNPARIVRLRGGVLVGERTALLHYVLCLFHFAAFRLGQGQKE</sequence>
<evidence type="ECO:0000313" key="2">
    <source>
        <dbReference type="Proteomes" id="UP000564677"/>
    </source>
</evidence>
<dbReference type="AlphaFoldDB" id="A0A7X5UY03"/>
<reference evidence="1 2" key="1">
    <citation type="submission" date="2020-03" db="EMBL/GenBank/DDBJ databases">
        <title>Genomic Encyclopedia of Type Strains, Phase IV (KMG-IV): sequencing the most valuable type-strain genomes for metagenomic binning, comparative biology and taxonomic classification.</title>
        <authorList>
            <person name="Goeker M."/>
        </authorList>
    </citation>
    <scope>NUCLEOTIDE SEQUENCE [LARGE SCALE GENOMIC DNA]</scope>
    <source>
        <strain evidence="1 2">DSM 4733</strain>
    </source>
</reference>
<evidence type="ECO:0000313" key="1">
    <source>
        <dbReference type="EMBL" id="NIJ64297.1"/>
    </source>
</evidence>
<dbReference type="EMBL" id="JAASQV010000001">
    <property type="protein sequence ID" value="NIJ64297.1"/>
    <property type="molecule type" value="Genomic_DNA"/>
</dbReference>
<gene>
    <name evidence="1" type="ORF">FHR20_001228</name>
</gene>
<proteinExistence type="predicted"/>